<protein>
    <recommendedName>
        <fullName evidence="2">histidine kinase</fullName>
        <ecNumber evidence="2">2.7.13.3</ecNumber>
    </recommendedName>
</protein>
<evidence type="ECO:0000256" key="6">
    <source>
        <dbReference type="SAM" id="MobiDB-lite"/>
    </source>
</evidence>
<evidence type="ECO:0000256" key="1">
    <source>
        <dbReference type="ARBA" id="ARBA00000085"/>
    </source>
</evidence>
<sequence length="83" mass="8567">MDIASNPLIAGLDDGSGIPETDRDTVFDSGYPTAAEGTGVGLTTVQHIVDARGWSVTVTESEAGGTRFEITGVECPSRTPAQN</sequence>
<dbReference type="Gene3D" id="3.30.565.10">
    <property type="entry name" value="Histidine kinase-like ATPase, C-terminal domain"/>
    <property type="match status" value="1"/>
</dbReference>
<keyword evidence="5" id="KW-0902">Two-component regulatory system</keyword>
<gene>
    <name evidence="8" type="ORF">DU484_10785</name>
</gene>
<feature type="region of interest" description="Disordered" evidence="6">
    <location>
        <begin position="1"/>
        <end position="21"/>
    </location>
</feature>
<dbReference type="InterPro" id="IPR003594">
    <property type="entry name" value="HATPase_dom"/>
</dbReference>
<dbReference type="EC" id="2.7.13.3" evidence="2"/>
<name>A0A345EDL9_9EURY</name>
<dbReference type="Proteomes" id="UP000252985">
    <property type="component" value="Chromosome"/>
</dbReference>
<accession>A0A345EDL9</accession>
<evidence type="ECO:0000256" key="3">
    <source>
        <dbReference type="ARBA" id="ARBA00022679"/>
    </source>
</evidence>
<dbReference type="InterPro" id="IPR050736">
    <property type="entry name" value="Sensor_HK_Regulatory"/>
</dbReference>
<evidence type="ECO:0000256" key="4">
    <source>
        <dbReference type="ARBA" id="ARBA00022777"/>
    </source>
</evidence>
<dbReference type="InterPro" id="IPR036890">
    <property type="entry name" value="HATPase_C_sf"/>
</dbReference>
<dbReference type="AlphaFoldDB" id="A0A345EDL9"/>
<dbReference type="GO" id="GO:0000160">
    <property type="term" value="P:phosphorelay signal transduction system"/>
    <property type="evidence" value="ECO:0007669"/>
    <property type="project" value="UniProtKB-KW"/>
</dbReference>
<evidence type="ECO:0000313" key="8">
    <source>
        <dbReference type="EMBL" id="AXG10291.1"/>
    </source>
</evidence>
<dbReference type="GO" id="GO:0004673">
    <property type="term" value="F:protein histidine kinase activity"/>
    <property type="evidence" value="ECO:0007669"/>
    <property type="project" value="UniProtKB-EC"/>
</dbReference>
<dbReference type="KEGG" id="haq:DU484_10785"/>
<comment type="catalytic activity">
    <reaction evidence="1">
        <text>ATP + protein L-histidine = ADP + protein N-phospho-L-histidine.</text>
        <dbReference type="EC" id="2.7.13.3"/>
    </reaction>
</comment>
<organism evidence="8 9">
    <name type="scientific">Haloplanus rubicundus</name>
    <dbReference type="NCBI Taxonomy" id="1547898"/>
    <lineage>
        <taxon>Archaea</taxon>
        <taxon>Methanobacteriati</taxon>
        <taxon>Methanobacteriota</taxon>
        <taxon>Stenosarchaea group</taxon>
        <taxon>Halobacteria</taxon>
        <taxon>Halobacteriales</taxon>
        <taxon>Haloferacaceae</taxon>
        <taxon>Haloplanus</taxon>
    </lineage>
</organism>
<reference evidence="8 9" key="1">
    <citation type="submission" date="2018-07" db="EMBL/GenBank/DDBJ databases">
        <title>Genome sequences of Haloplanus sp. CBA1112.</title>
        <authorList>
            <person name="Kim Y.B."/>
            <person name="Roh S.W."/>
        </authorList>
    </citation>
    <scope>NUCLEOTIDE SEQUENCE [LARGE SCALE GENOMIC DNA]</scope>
    <source>
        <strain evidence="8 9">CBA1112</strain>
    </source>
</reference>
<dbReference type="PANTHER" id="PTHR43711">
    <property type="entry name" value="TWO-COMPONENT HISTIDINE KINASE"/>
    <property type="match status" value="1"/>
</dbReference>
<proteinExistence type="predicted"/>
<keyword evidence="4" id="KW-0418">Kinase</keyword>
<evidence type="ECO:0000313" key="9">
    <source>
        <dbReference type="Proteomes" id="UP000252985"/>
    </source>
</evidence>
<dbReference type="GO" id="GO:0005524">
    <property type="term" value="F:ATP binding"/>
    <property type="evidence" value="ECO:0007669"/>
    <property type="project" value="UniProtKB-KW"/>
</dbReference>
<feature type="domain" description="Histidine kinase/HSP90-like ATPase" evidence="7">
    <location>
        <begin position="13"/>
        <end position="71"/>
    </location>
</feature>
<evidence type="ECO:0000256" key="5">
    <source>
        <dbReference type="ARBA" id="ARBA00023012"/>
    </source>
</evidence>
<dbReference type="Pfam" id="PF02518">
    <property type="entry name" value="HATPase_c"/>
    <property type="match status" value="1"/>
</dbReference>
<dbReference type="EMBL" id="CP031148">
    <property type="protein sequence ID" value="AXG10291.1"/>
    <property type="molecule type" value="Genomic_DNA"/>
</dbReference>
<keyword evidence="3" id="KW-0808">Transferase</keyword>
<dbReference type="CDD" id="cd00075">
    <property type="entry name" value="HATPase"/>
    <property type="match status" value="1"/>
</dbReference>
<keyword evidence="8" id="KW-0067">ATP-binding</keyword>
<dbReference type="PANTHER" id="PTHR43711:SF1">
    <property type="entry name" value="HISTIDINE KINASE 1"/>
    <property type="match status" value="1"/>
</dbReference>
<keyword evidence="8" id="KW-0547">Nucleotide-binding</keyword>
<evidence type="ECO:0000259" key="7">
    <source>
        <dbReference type="Pfam" id="PF02518"/>
    </source>
</evidence>
<evidence type="ECO:0000256" key="2">
    <source>
        <dbReference type="ARBA" id="ARBA00012438"/>
    </source>
</evidence>
<dbReference type="SUPFAM" id="SSF55874">
    <property type="entry name" value="ATPase domain of HSP90 chaperone/DNA topoisomerase II/histidine kinase"/>
    <property type="match status" value="1"/>
</dbReference>